<keyword evidence="2" id="KW-1185">Reference proteome</keyword>
<gene>
    <name evidence="1" type="ORF">LZ016_00925</name>
</gene>
<dbReference type="EMBL" id="JAKZHW010000001">
    <property type="protein sequence ID" value="MCH8614670.1"/>
    <property type="molecule type" value="Genomic_DNA"/>
</dbReference>
<accession>A0ABS9VI71</accession>
<name>A0ABS9VI71_9SPHN</name>
<reference evidence="1 2" key="1">
    <citation type="submission" date="2022-03" db="EMBL/GenBank/DDBJ databases">
        <authorList>
            <person name="Jo J.-H."/>
            <person name="Im W.-T."/>
        </authorList>
    </citation>
    <scope>NUCLEOTIDE SEQUENCE [LARGE SCALE GENOMIC DNA]</scope>
    <source>
        <strain evidence="1 2">SM33</strain>
    </source>
</reference>
<dbReference type="RefSeq" id="WP_241445152.1">
    <property type="nucleotide sequence ID" value="NZ_JAKZHW010000001.1"/>
</dbReference>
<protein>
    <submittedName>
        <fullName evidence="1">Glycosyltransferase</fullName>
    </submittedName>
</protein>
<organism evidence="1 2">
    <name type="scientific">Sphingomonas telluris</name>
    <dbReference type="NCBI Taxonomy" id="2907998"/>
    <lineage>
        <taxon>Bacteria</taxon>
        <taxon>Pseudomonadati</taxon>
        <taxon>Pseudomonadota</taxon>
        <taxon>Alphaproteobacteria</taxon>
        <taxon>Sphingomonadales</taxon>
        <taxon>Sphingomonadaceae</taxon>
        <taxon>Sphingomonas</taxon>
    </lineage>
</organism>
<evidence type="ECO:0000313" key="1">
    <source>
        <dbReference type="EMBL" id="MCH8614670.1"/>
    </source>
</evidence>
<proteinExistence type="predicted"/>
<dbReference type="InterPro" id="IPR029044">
    <property type="entry name" value="Nucleotide-diphossugar_trans"/>
</dbReference>
<sequence length="289" mass="32583">MLARVLKRVLAQPIKDRLEAVRAKVRVREAERAVANFSRPAALPHGLPGELIISLTSYPPRYPTLAKTLKSLLAQDIRADRTILWLEDKDVPALPEDVRVLTEVGLEIRKCVNIRSYNKLIHTLVDFPEAYVVTADDDVYYPPHWLAVLVEAVKPGETAIICRRAHQPQGRNGQFGKYADWRWEIVTDGELRDDLFPTGVGGVLYPPHSLAPEVTDMEALKRLAPTADDVWLFCMAKRAGTKHRQVGGRFPLVNWEGSQDVGLEHENVLQANDRQLEAVWREYCATPGD</sequence>
<comment type="caution">
    <text evidence="1">The sequence shown here is derived from an EMBL/GenBank/DDBJ whole genome shotgun (WGS) entry which is preliminary data.</text>
</comment>
<evidence type="ECO:0000313" key="2">
    <source>
        <dbReference type="Proteomes" id="UP001203058"/>
    </source>
</evidence>
<dbReference type="SUPFAM" id="SSF53448">
    <property type="entry name" value="Nucleotide-diphospho-sugar transferases"/>
    <property type="match status" value="1"/>
</dbReference>
<dbReference type="Proteomes" id="UP001203058">
    <property type="component" value="Unassembled WGS sequence"/>
</dbReference>